<dbReference type="PROSITE" id="PS51747">
    <property type="entry name" value="CYT_DCMP_DEAMINASES_2"/>
    <property type="match status" value="1"/>
</dbReference>
<dbReference type="SUPFAM" id="SSF53927">
    <property type="entry name" value="Cytidine deaminase-like"/>
    <property type="match status" value="1"/>
</dbReference>
<sequence>MLDFLKQAARIALPNNDYDKRSFWLGCVGIREDGAVVSSRNGSTAFSSSVEHYQLVPSSHAEGRVLRKLGKNGIIFVARIAKKDGSLAMARACAMCRTRIKAFKVKRVYYSIDNEHYGIWFPKYDYDKIFDL</sequence>
<dbReference type="EMBL" id="LR797252">
    <property type="protein sequence ID" value="CAB4196781.1"/>
    <property type="molecule type" value="Genomic_DNA"/>
</dbReference>
<dbReference type="GO" id="GO:0003824">
    <property type="term" value="F:catalytic activity"/>
    <property type="evidence" value="ECO:0007669"/>
    <property type="project" value="InterPro"/>
</dbReference>
<dbReference type="Pfam" id="PF00383">
    <property type="entry name" value="dCMP_cyt_deam_1"/>
    <property type="match status" value="1"/>
</dbReference>
<organism evidence="2">
    <name type="scientific">uncultured Caudovirales phage</name>
    <dbReference type="NCBI Taxonomy" id="2100421"/>
    <lineage>
        <taxon>Viruses</taxon>
        <taxon>Duplodnaviria</taxon>
        <taxon>Heunggongvirae</taxon>
        <taxon>Uroviricota</taxon>
        <taxon>Caudoviricetes</taxon>
        <taxon>Peduoviridae</taxon>
        <taxon>Maltschvirus</taxon>
        <taxon>Maltschvirus maltsch</taxon>
    </lineage>
</organism>
<evidence type="ECO:0000313" key="2">
    <source>
        <dbReference type="EMBL" id="CAB4196781.1"/>
    </source>
</evidence>
<dbReference type="Gene3D" id="3.40.140.10">
    <property type="entry name" value="Cytidine Deaminase, domain 2"/>
    <property type="match status" value="1"/>
</dbReference>
<reference evidence="2" key="1">
    <citation type="submission" date="2020-05" db="EMBL/GenBank/DDBJ databases">
        <authorList>
            <person name="Chiriac C."/>
            <person name="Salcher M."/>
            <person name="Ghai R."/>
            <person name="Kavagutti S V."/>
        </authorList>
    </citation>
    <scope>NUCLEOTIDE SEQUENCE</scope>
</reference>
<evidence type="ECO:0000259" key="1">
    <source>
        <dbReference type="PROSITE" id="PS51747"/>
    </source>
</evidence>
<gene>
    <name evidence="2" type="ORF">UFOVP1290_301</name>
</gene>
<feature type="domain" description="CMP/dCMP-type deaminase" evidence="1">
    <location>
        <begin position="1"/>
        <end position="121"/>
    </location>
</feature>
<name>A0A6J5RT59_9CAUD</name>
<accession>A0A6J5RT59</accession>
<protein>
    <submittedName>
        <fullName evidence="2">Cytidine and deoxycytidylate deaminase domain containing protein</fullName>
    </submittedName>
</protein>
<proteinExistence type="predicted"/>
<dbReference type="InterPro" id="IPR016193">
    <property type="entry name" value="Cytidine_deaminase-like"/>
</dbReference>
<dbReference type="InterPro" id="IPR002125">
    <property type="entry name" value="CMP_dCMP_dom"/>
</dbReference>